<evidence type="ECO:0000256" key="7">
    <source>
        <dbReference type="SAM" id="Phobius"/>
    </source>
</evidence>
<sequence>MERRPHSFLRRQTNQSGSNPILLEKLSSSGTRLSVDRTSSLGDTSRTESPPRRSEDPVNERSPPTSDNKLDEKEEYPTTFRLDNTIIATAIPKITDQFNSLQDVGWYGSSYLLTTCCLTLMFGKLYTFYSIKWVYLAALGIFELGSFICGITPNSLGLIIGRAVAGLGAAGIFSGAVLIISKSVPLDKRPIYTGALGGMFGLASVAGPLRSFTDHVSWRWCFYINLPFGLITAVFTLFCFKAPKAVKQSTGFKEQLSEFDLPGTSIFMPAIICVLLALQWGGAKYQWKDGRIIALLVVFGVLICIFTGIQIWQQEKATVPPRLIKNRNLWGCSFYLFCLGSAFFVFVFYLPIWFQVIKNATATKSGIMNLPMILGVILTSMLAGGLVTLIGYYTPFMILSSIILSIGAGLLTTLQPTSPHSKWIGYQALLGIGQGMGLQQPMIVVQTALPVTDVPSATAIIMFSQTLGGAVFVSVGQNVFQNCLVRNLREQAPGVDVGRVLGAGATMVRKVVDEKDLTRVLSAYNDAITETFYVGVAMAVLSILGTVGVQWLS</sequence>
<evidence type="ECO:0000313" key="9">
    <source>
        <dbReference type="EMBL" id="RJE17828.1"/>
    </source>
</evidence>
<feature type="non-terminal residue" evidence="9">
    <location>
        <position position="553"/>
    </location>
</feature>
<name>A0A3A2Z425_9EURO</name>
<evidence type="ECO:0000256" key="5">
    <source>
        <dbReference type="ARBA" id="ARBA00023136"/>
    </source>
</evidence>
<feature type="transmembrane region" description="Helical" evidence="7">
    <location>
        <begin position="532"/>
        <end position="552"/>
    </location>
</feature>
<feature type="transmembrane region" description="Helical" evidence="7">
    <location>
        <begin position="133"/>
        <end position="153"/>
    </location>
</feature>
<dbReference type="SUPFAM" id="SSF103473">
    <property type="entry name" value="MFS general substrate transporter"/>
    <property type="match status" value="1"/>
</dbReference>
<dbReference type="Gene3D" id="1.20.1250.20">
    <property type="entry name" value="MFS general substrate transporter like domains"/>
    <property type="match status" value="1"/>
</dbReference>
<dbReference type="PROSITE" id="PS50850">
    <property type="entry name" value="MFS"/>
    <property type="match status" value="1"/>
</dbReference>
<feature type="transmembrane region" description="Helical" evidence="7">
    <location>
        <begin position="333"/>
        <end position="354"/>
    </location>
</feature>
<dbReference type="EMBL" id="MVGC01000699">
    <property type="protein sequence ID" value="RJE17828.1"/>
    <property type="molecule type" value="Genomic_DNA"/>
</dbReference>
<feature type="domain" description="Major facilitator superfamily (MFS) profile" evidence="8">
    <location>
        <begin position="69"/>
        <end position="553"/>
    </location>
</feature>
<dbReference type="PANTHER" id="PTHR23501">
    <property type="entry name" value="MAJOR FACILITATOR SUPERFAMILY"/>
    <property type="match status" value="1"/>
</dbReference>
<dbReference type="OrthoDB" id="10021397at2759"/>
<proteinExistence type="inferred from homology"/>
<dbReference type="Proteomes" id="UP000266188">
    <property type="component" value="Unassembled WGS sequence"/>
</dbReference>
<comment type="caution">
    <text evidence="9">The sequence shown here is derived from an EMBL/GenBank/DDBJ whole genome shotgun (WGS) entry which is preliminary data.</text>
</comment>
<dbReference type="PANTHER" id="PTHR23501:SF199">
    <property type="entry name" value="MFS EFFLUX TRANSPORTER INPD-RELATED"/>
    <property type="match status" value="1"/>
</dbReference>
<feature type="region of interest" description="Disordered" evidence="6">
    <location>
        <begin position="1"/>
        <end position="74"/>
    </location>
</feature>
<dbReference type="GO" id="GO:0005886">
    <property type="term" value="C:plasma membrane"/>
    <property type="evidence" value="ECO:0007669"/>
    <property type="project" value="TreeGrafter"/>
</dbReference>
<dbReference type="AlphaFoldDB" id="A0A3A2Z425"/>
<feature type="transmembrane region" description="Helical" evidence="7">
    <location>
        <begin position="261"/>
        <end position="280"/>
    </location>
</feature>
<evidence type="ECO:0000256" key="4">
    <source>
        <dbReference type="ARBA" id="ARBA00022989"/>
    </source>
</evidence>
<dbReference type="FunFam" id="1.20.1250.20:FF:000196">
    <property type="entry name" value="MFS toxin efflux pump (AflT)"/>
    <property type="match status" value="1"/>
</dbReference>
<reference evidence="10" key="1">
    <citation type="submission" date="2017-02" db="EMBL/GenBank/DDBJ databases">
        <authorList>
            <person name="Tafer H."/>
            <person name="Lopandic K."/>
        </authorList>
    </citation>
    <scope>NUCLEOTIDE SEQUENCE [LARGE SCALE GENOMIC DNA]</scope>
    <source>
        <strain evidence="10">CBS 366.77</strain>
    </source>
</reference>
<feature type="transmembrane region" description="Helical" evidence="7">
    <location>
        <begin position="292"/>
        <end position="312"/>
    </location>
</feature>
<dbReference type="GO" id="GO:0022857">
    <property type="term" value="F:transmembrane transporter activity"/>
    <property type="evidence" value="ECO:0007669"/>
    <property type="project" value="InterPro"/>
</dbReference>
<dbReference type="CDD" id="cd17502">
    <property type="entry name" value="MFS_Azr1_MDR_like"/>
    <property type="match status" value="1"/>
</dbReference>
<dbReference type="FunFam" id="1.20.1720.10:FF:000012">
    <property type="entry name" value="MFS toxin efflux pump (AflT)"/>
    <property type="match status" value="1"/>
</dbReference>
<dbReference type="InterPro" id="IPR011701">
    <property type="entry name" value="MFS"/>
</dbReference>
<evidence type="ECO:0000259" key="8">
    <source>
        <dbReference type="PROSITE" id="PS50850"/>
    </source>
</evidence>
<feature type="compositionally biased region" description="Basic and acidic residues" evidence="6">
    <location>
        <begin position="45"/>
        <end position="59"/>
    </location>
</feature>
<dbReference type="InterPro" id="IPR020846">
    <property type="entry name" value="MFS_dom"/>
</dbReference>
<keyword evidence="10" id="KW-1185">Reference proteome</keyword>
<dbReference type="Pfam" id="PF07690">
    <property type="entry name" value="MFS_1"/>
    <property type="match status" value="1"/>
</dbReference>
<evidence type="ECO:0000256" key="6">
    <source>
        <dbReference type="SAM" id="MobiDB-lite"/>
    </source>
</evidence>
<keyword evidence="5 7" id="KW-0472">Membrane</keyword>
<evidence type="ECO:0000256" key="2">
    <source>
        <dbReference type="ARBA" id="ARBA00007520"/>
    </source>
</evidence>
<feature type="compositionally biased region" description="Polar residues" evidence="6">
    <location>
        <begin position="26"/>
        <end position="44"/>
    </location>
</feature>
<accession>A0A3A2Z425</accession>
<protein>
    <submittedName>
        <fullName evidence="9">MFS toxin efflux pump</fullName>
    </submittedName>
</protein>
<comment type="similarity">
    <text evidence="2">Belongs to the major facilitator superfamily. TCR/Tet family.</text>
</comment>
<evidence type="ECO:0000256" key="3">
    <source>
        <dbReference type="ARBA" id="ARBA00022692"/>
    </source>
</evidence>
<organism evidence="9 10">
    <name type="scientific">Aspergillus sclerotialis</name>
    <dbReference type="NCBI Taxonomy" id="2070753"/>
    <lineage>
        <taxon>Eukaryota</taxon>
        <taxon>Fungi</taxon>
        <taxon>Dikarya</taxon>
        <taxon>Ascomycota</taxon>
        <taxon>Pezizomycotina</taxon>
        <taxon>Eurotiomycetes</taxon>
        <taxon>Eurotiomycetidae</taxon>
        <taxon>Eurotiales</taxon>
        <taxon>Aspergillaceae</taxon>
        <taxon>Aspergillus</taxon>
        <taxon>Aspergillus subgen. Polypaecilum</taxon>
    </lineage>
</organism>
<evidence type="ECO:0000313" key="10">
    <source>
        <dbReference type="Proteomes" id="UP000266188"/>
    </source>
</evidence>
<feature type="transmembrane region" description="Helical" evidence="7">
    <location>
        <begin position="396"/>
        <end position="414"/>
    </location>
</feature>
<keyword evidence="3 7" id="KW-0812">Transmembrane</keyword>
<feature type="transmembrane region" description="Helical" evidence="7">
    <location>
        <begin position="191"/>
        <end position="210"/>
    </location>
</feature>
<feature type="transmembrane region" description="Helical" evidence="7">
    <location>
        <begin position="222"/>
        <end position="240"/>
    </location>
</feature>
<gene>
    <name evidence="9" type="ORF">PHISCL_09838</name>
</gene>
<comment type="subcellular location">
    <subcellularLocation>
        <location evidence="1">Membrane</location>
        <topology evidence="1">Multi-pass membrane protein</topology>
    </subcellularLocation>
</comment>
<feature type="transmembrane region" description="Helical" evidence="7">
    <location>
        <begin position="159"/>
        <end position="179"/>
    </location>
</feature>
<evidence type="ECO:0000256" key="1">
    <source>
        <dbReference type="ARBA" id="ARBA00004141"/>
    </source>
</evidence>
<feature type="transmembrane region" description="Helical" evidence="7">
    <location>
        <begin position="366"/>
        <end position="389"/>
    </location>
</feature>
<feature type="transmembrane region" description="Helical" evidence="7">
    <location>
        <begin position="106"/>
        <end position="126"/>
    </location>
</feature>
<dbReference type="STRING" id="2070753.A0A3A2Z425"/>
<keyword evidence="4 7" id="KW-1133">Transmembrane helix</keyword>
<dbReference type="InterPro" id="IPR036259">
    <property type="entry name" value="MFS_trans_sf"/>
</dbReference>
<feature type="compositionally biased region" description="Polar residues" evidence="6">
    <location>
        <begin position="10"/>
        <end position="19"/>
    </location>
</feature>